<keyword evidence="7 17" id="KW-0679">Respiratory chain</keyword>
<dbReference type="PIRSF" id="PIRSF000007">
    <property type="entry name" value="Ubiq_cycred_cyc"/>
    <property type="match status" value="1"/>
</dbReference>
<organism evidence="21 22">
    <name type="scientific">Trebonia kvetii</name>
    <dbReference type="NCBI Taxonomy" id="2480626"/>
    <lineage>
        <taxon>Bacteria</taxon>
        <taxon>Bacillati</taxon>
        <taxon>Actinomycetota</taxon>
        <taxon>Actinomycetes</taxon>
        <taxon>Streptosporangiales</taxon>
        <taxon>Treboniaceae</taxon>
        <taxon>Trebonia</taxon>
    </lineage>
</organism>
<keyword evidence="9 17" id="KW-0479">Metal-binding</keyword>
<dbReference type="InterPro" id="IPR009056">
    <property type="entry name" value="Cyt_c-like_dom"/>
</dbReference>
<dbReference type="GO" id="GO:0020037">
    <property type="term" value="F:heme binding"/>
    <property type="evidence" value="ECO:0007669"/>
    <property type="project" value="UniProtKB-UniRule"/>
</dbReference>
<evidence type="ECO:0000256" key="12">
    <source>
        <dbReference type="ARBA" id="ARBA00022982"/>
    </source>
</evidence>
<dbReference type="Gene3D" id="1.10.760.10">
    <property type="entry name" value="Cytochrome c-like domain"/>
    <property type="match status" value="2"/>
</dbReference>
<comment type="catalytic activity">
    <reaction evidence="16 17">
        <text>a quinol + 2 Fe(III)-[cytochrome c](out) = a quinone + 2 Fe(II)-[cytochrome c](out) + 2 H(+)(out)</text>
        <dbReference type="Rhea" id="RHEA:11484"/>
        <dbReference type="Rhea" id="RHEA-COMP:10350"/>
        <dbReference type="Rhea" id="RHEA-COMP:14399"/>
        <dbReference type="ChEBI" id="CHEBI:15378"/>
        <dbReference type="ChEBI" id="CHEBI:24646"/>
        <dbReference type="ChEBI" id="CHEBI:29033"/>
        <dbReference type="ChEBI" id="CHEBI:29034"/>
        <dbReference type="ChEBI" id="CHEBI:132124"/>
        <dbReference type="EC" id="7.1.1.8"/>
    </reaction>
</comment>
<feature type="binding site" description="covalent" evidence="18">
    <location>
        <position position="63"/>
    </location>
    <ligand>
        <name>heme c</name>
        <dbReference type="ChEBI" id="CHEBI:61717"/>
        <label>1</label>
    </ligand>
</feature>
<keyword evidence="22" id="KW-1185">Reference proteome</keyword>
<keyword evidence="4 17" id="KW-0813">Transport</keyword>
<accession>A0A6P2BVG2</accession>
<evidence type="ECO:0000256" key="4">
    <source>
        <dbReference type="ARBA" id="ARBA00022448"/>
    </source>
</evidence>
<comment type="caution">
    <text evidence="21">The sequence shown here is derived from an EMBL/GenBank/DDBJ whole genome shotgun (WGS) entry which is preliminary data.</text>
</comment>
<dbReference type="Proteomes" id="UP000460272">
    <property type="component" value="Unassembled WGS sequence"/>
</dbReference>
<dbReference type="InterPro" id="IPR009152">
    <property type="entry name" value="bc1_cytC-su"/>
</dbReference>
<dbReference type="InterPro" id="IPR050597">
    <property type="entry name" value="Cytochrome_c_Oxidase_Subunit"/>
</dbReference>
<keyword evidence="6 17" id="KW-0349">Heme</keyword>
<keyword evidence="10" id="KW-0677">Repeat</keyword>
<evidence type="ECO:0000256" key="3">
    <source>
        <dbReference type="ARBA" id="ARBA00017819"/>
    </source>
</evidence>
<keyword evidence="11 17" id="KW-1278">Translocase</keyword>
<keyword evidence="8 17" id="KW-0812">Transmembrane</keyword>
<reference evidence="21 22" key="1">
    <citation type="submission" date="2018-11" db="EMBL/GenBank/DDBJ databases">
        <title>Trebonia kvetii gen.nov., sp.nov., a novel acidophilic actinobacterium, and proposal of the new actinobacterial family Treboniaceae fam. nov.</title>
        <authorList>
            <person name="Rapoport D."/>
            <person name="Sagova-Mareckova M."/>
            <person name="Sedlacek I."/>
            <person name="Provaznik J."/>
            <person name="Kralova S."/>
            <person name="Pavlinic D."/>
            <person name="Benes V."/>
            <person name="Kopecky J."/>
        </authorList>
    </citation>
    <scope>NUCLEOTIDE SEQUENCE [LARGE SCALE GENOMIC DNA]</scope>
    <source>
        <strain evidence="21 22">15Tr583</strain>
    </source>
</reference>
<feature type="binding site" description="axial binding residue" evidence="19">
    <location>
        <position position="160"/>
    </location>
    <ligand>
        <name>heme c</name>
        <dbReference type="ChEBI" id="CHEBI:61717"/>
        <label>2</label>
    </ligand>
    <ligandPart>
        <name>Fe</name>
        <dbReference type="ChEBI" id="CHEBI:18248"/>
    </ligandPart>
</feature>
<evidence type="ECO:0000256" key="15">
    <source>
        <dbReference type="ARBA" id="ARBA00023136"/>
    </source>
</evidence>
<comment type="subunit">
    <text evidence="17">The cytochrome bc1 complex is composed of a cytochrome b (QcrB), the Rieske iron-sulfur protein (QcrA) and a diheme cytochrome c (QcrC) subunit.</text>
</comment>
<proteinExistence type="predicted"/>
<evidence type="ECO:0000259" key="20">
    <source>
        <dbReference type="PROSITE" id="PS51007"/>
    </source>
</evidence>
<feature type="transmembrane region" description="Helical" evidence="17">
    <location>
        <begin position="12"/>
        <end position="32"/>
    </location>
</feature>
<evidence type="ECO:0000256" key="11">
    <source>
        <dbReference type="ARBA" id="ARBA00022967"/>
    </source>
</evidence>
<dbReference type="Pfam" id="PF13442">
    <property type="entry name" value="Cytochrome_CBB3"/>
    <property type="match status" value="1"/>
</dbReference>
<dbReference type="OrthoDB" id="9811281at2"/>
<dbReference type="GO" id="GO:0008121">
    <property type="term" value="F:quinol-cytochrome-c reductase activity"/>
    <property type="evidence" value="ECO:0007669"/>
    <property type="project" value="UniProtKB-UniRule"/>
</dbReference>
<name>A0A6P2BVG2_9ACTN</name>
<evidence type="ECO:0000313" key="22">
    <source>
        <dbReference type="Proteomes" id="UP000460272"/>
    </source>
</evidence>
<keyword evidence="13 17" id="KW-1133">Transmembrane helix</keyword>
<dbReference type="EMBL" id="RPFW01000004">
    <property type="protein sequence ID" value="TVZ03092.1"/>
    <property type="molecule type" value="Genomic_DNA"/>
</dbReference>
<feature type="binding site" description="covalent" evidence="18">
    <location>
        <position position="60"/>
    </location>
    <ligand>
        <name>heme c</name>
        <dbReference type="ChEBI" id="CHEBI:61717"/>
        <label>1</label>
    </ligand>
</feature>
<evidence type="ECO:0000256" key="10">
    <source>
        <dbReference type="ARBA" id="ARBA00022737"/>
    </source>
</evidence>
<dbReference type="Pfam" id="PF00034">
    <property type="entry name" value="Cytochrom_C"/>
    <property type="match status" value="1"/>
</dbReference>
<dbReference type="GO" id="GO:0005506">
    <property type="term" value="F:iron ion binding"/>
    <property type="evidence" value="ECO:0007669"/>
    <property type="project" value="UniProtKB-UniRule"/>
</dbReference>
<comment type="PTM">
    <text evidence="18">Binds 2 heme c groups covalently per subunit.</text>
</comment>
<dbReference type="PANTHER" id="PTHR33751:SF13">
    <property type="entry name" value="CYTOCHROME BC1 COMPLEX CYTOCHROME C SUBUNIT"/>
    <property type="match status" value="1"/>
</dbReference>
<evidence type="ECO:0000256" key="5">
    <source>
        <dbReference type="ARBA" id="ARBA00022475"/>
    </source>
</evidence>
<evidence type="ECO:0000256" key="16">
    <source>
        <dbReference type="ARBA" id="ARBA00029351"/>
    </source>
</evidence>
<dbReference type="PANTHER" id="PTHR33751">
    <property type="entry name" value="CBB3-TYPE CYTOCHROME C OXIDASE SUBUNIT FIXP"/>
    <property type="match status" value="1"/>
</dbReference>
<evidence type="ECO:0000256" key="18">
    <source>
        <dbReference type="PIRSR" id="PIRSR000007-50"/>
    </source>
</evidence>
<evidence type="ECO:0000256" key="6">
    <source>
        <dbReference type="ARBA" id="ARBA00022617"/>
    </source>
</evidence>
<sequence>MSSIIARRRHPAAGYAAVAGGLVVFGVLYGTLSGGGASAAAPAQDTTQVSQGHALFITSCSSCHGLDAQGTSQAPSLIGAGAAAVDFQMSTGRMPAKALTAENERKPQVEFNTAQIHDIAAYIASLGGGPAIPSAEQVSTSGADTALGSQLFSTNCAQCHGFAGAGGALTYGKNAPSLNASTPTQIYEAMLTGPEAMPVFGDGTIKPAEKKDIIAYIDATRNEANPGGFSLGRTGTTTEGLLGWLGGLGFLVLIAMWLTAKRRDHLKAESEQTHE</sequence>
<evidence type="ECO:0000256" key="19">
    <source>
        <dbReference type="PIRSR" id="PIRSR000007-51"/>
    </source>
</evidence>
<feature type="transmembrane region" description="Helical" evidence="17">
    <location>
        <begin position="241"/>
        <end position="260"/>
    </location>
</feature>
<evidence type="ECO:0000256" key="17">
    <source>
        <dbReference type="PIRNR" id="PIRNR000007"/>
    </source>
</evidence>
<evidence type="ECO:0000256" key="14">
    <source>
        <dbReference type="ARBA" id="ARBA00023004"/>
    </source>
</evidence>
<evidence type="ECO:0000256" key="1">
    <source>
        <dbReference type="ARBA" id="ARBA00004651"/>
    </source>
</evidence>
<feature type="binding site" description="covalent" evidence="18">
    <location>
        <position position="156"/>
    </location>
    <ligand>
        <name>heme c</name>
        <dbReference type="ChEBI" id="CHEBI:61717"/>
        <label>2</label>
    </ligand>
</feature>
<protein>
    <recommendedName>
        <fullName evidence="3 17">Cytochrome bc1 complex cytochrome c subunit</fullName>
        <ecNumber evidence="2 17">7.1.1.8</ecNumber>
    </recommendedName>
</protein>
<gene>
    <name evidence="21" type="ORF">EAS64_21825</name>
</gene>
<keyword evidence="14 17" id="KW-0408">Iron</keyword>
<evidence type="ECO:0000256" key="2">
    <source>
        <dbReference type="ARBA" id="ARBA00012951"/>
    </source>
</evidence>
<comment type="subcellular location">
    <subcellularLocation>
        <location evidence="1 17">Cell membrane</location>
        <topology evidence="1 17">Multi-pass membrane protein</topology>
    </subcellularLocation>
</comment>
<dbReference type="AlphaFoldDB" id="A0A6P2BVG2"/>
<evidence type="ECO:0000256" key="8">
    <source>
        <dbReference type="ARBA" id="ARBA00022692"/>
    </source>
</evidence>
<keyword evidence="12 17" id="KW-0249">Electron transport</keyword>
<keyword evidence="5 17" id="KW-1003">Cell membrane</keyword>
<dbReference type="SUPFAM" id="SSF46626">
    <property type="entry name" value="Cytochrome c"/>
    <property type="match status" value="2"/>
</dbReference>
<dbReference type="InterPro" id="IPR036909">
    <property type="entry name" value="Cyt_c-like_dom_sf"/>
</dbReference>
<dbReference type="RefSeq" id="WP_145855517.1">
    <property type="nucleotide sequence ID" value="NZ_RPFW01000004.1"/>
</dbReference>
<evidence type="ECO:0000256" key="7">
    <source>
        <dbReference type="ARBA" id="ARBA00022660"/>
    </source>
</evidence>
<dbReference type="GO" id="GO:0005886">
    <property type="term" value="C:plasma membrane"/>
    <property type="evidence" value="ECO:0007669"/>
    <property type="project" value="UniProtKB-SubCell"/>
</dbReference>
<feature type="domain" description="Cytochrome c" evidence="20">
    <location>
        <begin position="143"/>
        <end position="221"/>
    </location>
</feature>
<evidence type="ECO:0000256" key="9">
    <source>
        <dbReference type="ARBA" id="ARBA00022723"/>
    </source>
</evidence>
<evidence type="ECO:0000313" key="21">
    <source>
        <dbReference type="EMBL" id="TVZ03092.1"/>
    </source>
</evidence>
<dbReference type="PROSITE" id="PS51007">
    <property type="entry name" value="CYTC"/>
    <property type="match status" value="2"/>
</dbReference>
<keyword evidence="15 17" id="KW-0472">Membrane</keyword>
<evidence type="ECO:0000256" key="13">
    <source>
        <dbReference type="ARBA" id="ARBA00022989"/>
    </source>
</evidence>
<feature type="domain" description="Cytochrome c" evidence="20">
    <location>
        <begin position="47"/>
        <end position="127"/>
    </location>
</feature>
<dbReference type="EC" id="7.1.1.8" evidence="2 17"/>
<feature type="binding site" description="axial binding residue" evidence="19">
    <location>
        <position position="64"/>
    </location>
    <ligand>
        <name>heme c</name>
        <dbReference type="ChEBI" id="CHEBI:61717"/>
        <label>1</label>
    </ligand>
    <ligandPart>
        <name>Fe</name>
        <dbReference type="ChEBI" id="CHEBI:18248"/>
    </ligandPart>
</feature>
<feature type="binding site" description="covalent" evidence="18">
    <location>
        <position position="159"/>
    </location>
    <ligand>
        <name>heme c</name>
        <dbReference type="ChEBI" id="CHEBI:61717"/>
        <label>2</label>
    </ligand>
</feature>